<dbReference type="InterPro" id="IPR003439">
    <property type="entry name" value="ABC_transporter-like_ATP-bd"/>
</dbReference>
<dbReference type="STRING" id="307507.A0A2V0NNH4"/>
<feature type="transmembrane region" description="Helical" evidence="8">
    <location>
        <begin position="406"/>
        <end position="425"/>
    </location>
</feature>
<organism evidence="10 11">
    <name type="scientific">Raphidocelis subcapitata</name>
    <dbReference type="NCBI Taxonomy" id="307507"/>
    <lineage>
        <taxon>Eukaryota</taxon>
        <taxon>Viridiplantae</taxon>
        <taxon>Chlorophyta</taxon>
        <taxon>core chlorophytes</taxon>
        <taxon>Chlorophyceae</taxon>
        <taxon>CS clade</taxon>
        <taxon>Sphaeropleales</taxon>
        <taxon>Selenastraceae</taxon>
        <taxon>Raphidocelis</taxon>
    </lineage>
</organism>
<dbReference type="InParanoid" id="A0A2V0NNH4"/>
<evidence type="ECO:0000256" key="8">
    <source>
        <dbReference type="SAM" id="Phobius"/>
    </source>
</evidence>
<dbReference type="SMART" id="SM00382">
    <property type="entry name" value="AAA"/>
    <property type="match status" value="1"/>
</dbReference>
<dbReference type="InterPro" id="IPR027417">
    <property type="entry name" value="P-loop_NTPase"/>
</dbReference>
<keyword evidence="2" id="KW-0813">Transport</keyword>
<evidence type="ECO:0000313" key="10">
    <source>
        <dbReference type="EMBL" id="GBF89118.1"/>
    </source>
</evidence>
<feature type="transmembrane region" description="Helical" evidence="8">
    <location>
        <begin position="483"/>
        <end position="501"/>
    </location>
</feature>
<evidence type="ECO:0000256" key="7">
    <source>
        <dbReference type="ARBA" id="ARBA00023136"/>
    </source>
</evidence>
<dbReference type="PANTHER" id="PTHR48041:SF91">
    <property type="entry name" value="ABC TRANSPORTER G FAMILY MEMBER 28"/>
    <property type="match status" value="1"/>
</dbReference>
<dbReference type="CDD" id="cd03213">
    <property type="entry name" value="ABCG_EPDR"/>
    <property type="match status" value="1"/>
</dbReference>
<feature type="transmembrane region" description="Helical" evidence="8">
    <location>
        <begin position="542"/>
        <end position="560"/>
    </location>
</feature>
<evidence type="ECO:0000256" key="2">
    <source>
        <dbReference type="ARBA" id="ARBA00022448"/>
    </source>
</evidence>
<evidence type="ECO:0000256" key="1">
    <source>
        <dbReference type="ARBA" id="ARBA00004141"/>
    </source>
</evidence>
<keyword evidence="7 8" id="KW-0472">Membrane</keyword>
<dbReference type="PROSITE" id="PS50893">
    <property type="entry name" value="ABC_TRANSPORTER_2"/>
    <property type="match status" value="1"/>
</dbReference>
<evidence type="ECO:0000256" key="4">
    <source>
        <dbReference type="ARBA" id="ARBA00022741"/>
    </source>
</evidence>
<comment type="subcellular location">
    <subcellularLocation>
        <location evidence="1">Membrane</location>
        <topology evidence="1">Multi-pass membrane protein</topology>
    </subcellularLocation>
</comment>
<reference evidence="10 11" key="1">
    <citation type="journal article" date="2018" name="Sci. Rep.">
        <title>Raphidocelis subcapitata (=Pseudokirchneriella subcapitata) provides an insight into genome evolution and environmental adaptations in the Sphaeropleales.</title>
        <authorList>
            <person name="Suzuki S."/>
            <person name="Yamaguchi H."/>
            <person name="Nakajima N."/>
            <person name="Kawachi M."/>
        </authorList>
    </citation>
    <scope>NUCLEOTIDE SEQUENCE [LARGE SCALE GENOMIC DNA]</scope>
    <source>
        <strain evidence="10 11">NIES-35</strain>
    </source>
</reference>
<name>A0A2V0NNH4_9CHLO</name>
<evidence type="ECO:0000256" key="3">
    <source>
        <dbReference type="ARBA" id="ARBA00022692"/>
    </source>
</evidence>
<dbReference type="PANTHER" id="PTHR48041">
    <property type="entry name" value="ABC TRANSPORTER G FAMILY MEMBER 28"/>
    <property type="match status" value="1"/>
</dbReference>
<dbReference type="InterPro" id="IPR003593">
    <property type="entry name" value="AAA+_ATPase"/>
</dbReference>
<dbReference type="GO" id="GO:0005524">
    <property type="term" value="F:ATP binding"/>
    <property type="evidence" value="ECO:0007669"/>
    <property type="project" value="UniProtKB-KW"/>
</dbReference>
<dbReference type="FunCoup" id="A0A2V0NNH4">
    <property type="interactions" value="28"/>
</dbReference>
<dbReference type="OrthoDB" id="66620at2759"/>
<feature type="transmembrane region" description="Helical" evidence="8">
    <location>
        <begin position="366"/>
        <end position="386"/>
    </location>
</feature>
<accession>A0A2V0NNH4</accession>
<keyword evidence="3 8" id="KW-0812">Transmembrane</keyword>
<keyword evidence="6 8" id="KW-1133">Transmembrane helix</keyword>
<feature type="domain" description="ABC transporter" evidence="9">
    <location>
        <begin position="67"/>
        <end position="306"/>
    </location>
</feature>
<gene>
    <name evidence="10" type="ORF">Rsub_01835</name>
</gene>
<dbReference type="InterPro" id="IPR050352">
    <property type="entry name" value="ABCG_transporters"/>
</dbReference>
<feature type="transmembrane region" description="Helical" evidence="8">
    <location>
        <begin position="610"/>
        <end position="635"/>
    </location>
</feature>
<keyword evidence="4" id="KW-0547">Nucleotide-binding</keyword>
<protein>
    <recommendedName>
        <fullName evidence="9">ABC transporter domain-containing protein</fullName>
    </recommendedName>
</protein>
<dbReference type="Gene3D" id="3.40.50.300">
    <property type="entry name" value="P-loop containing nucleotide triphosphate hydrolases"/>
    <property type="match status" value="1"/>
</dbReference>
<dbReference type="GO" id="GO:0016020">
    <property type="term" value="C:membrane"/>
    <property type="evidence" value="ECO:0007669"/>
    <property type="project" value="UniProtKB-SubCell"/>
</dbReference>
<keyword evidence="5" id="KW-0067">ATP-binding</keyword>
<proteinExistence type="predicted"/>
<dbReference type="Proteomes" id="UP000247498">
    <property type="component" value="Unassembled WGS sequence"/>
</dbReference>
<evidence type="ECO:0000256" key="5">
    <source>
        <dbReference type="ARBA" id="ARBA00022840"/>
    </source>
</evidence>
<keyword evidence="11" id="KW-1185">Reference proteome</keyword>
<dbReference type="GO" id="GO:0140359">
    <property type="term" value="F:ABC-type transporter activity"/>
    <property type="evidence" value="ECO:0007669"/>
    <property type="project" value="InterPro"/>
</dbReference>
<dbReference type="GO" id="GO:0016887">
    <property type="term" value="F:ATP hydrolysis activity"/>
    <property type="evidence" value="ECO:0007669"/>
    <property type="project" value="InterPro"/>
</dbReference>
<comment type="caution">
    <text evidence="10">The sequence shown here is derived from an EMBL/GenBank/DDBJ whole genome shotgun (WGS) entry which is preliminary data.</text>
</comment>
<dbReference type="AlphaFoldDB" id="A0A2V0NNH4"/>
<dbReference type="Pfam" id="PF00005">
    <property type="entry name" value="ABC_tran"/>
    <property type="match status" value="1"/>
</dbReference>
<dbReference type="Pfam" id="PF01061">
    <property type="entry name" value="ABC2_membrane"/>
    <property type="match status" value="1"/>
</dbReference>
<feature type="transmembrane region" description="Helical" evidence="8">
    <location>
        <begin position="431"/>
        <end position="455"/>
    </location>
</feature>
<sequence length="640" mass="68691">MGALSMPLFDVELARGAPVDAGPGAPGGTSTASTSAAAASECGDGWAAQDGARGVCITVKELSCSVVSRSCLSRTTKTVQLLHGVTGYFEPGCMAALMGPSGSGKTTCLDLIAGRKNSGQACGEIRFGGAPPSEAFLRRCVGYVEQFDTLLPILSVEEMLMYTCQLKRARQESWESKKAAVEELIRKLALETCRATRIGDPLRKGISGGEAKRTSIAVQLISSPRALLLDEPTSGLDSFTANEVLYVLKGLAEGGVTILATVHSPSSYGFGLFDSLMVLLRGRVVYFGPSGGEALDYVAGLPAAAAVPRQRGIGDAEWIVGLFTRADRAGEAEALAGAYKQSKWHAAALAATERLAGERPNGDASLAAPAATAPPWWWALLILFKYRTLRLYRTKDFLMARFPDKIVQALVLSSLYFGAGANSSILNLVNIAAVLFMWTAVPAFGAAAYCPSIVLERPLFIRERQDGLYRTGVYLLSRVLEELGVMLPGSLAAAAIVFFAVRFQGSFLVFWVVYASILCCGIAIAHMVAAVSPTMELANAGMAAYVGGMLFFSGLLIRIPDIPSWWRWFMWIDPLHYAFKAAMLNEFGKRDPPFVGGTLLEFYEMAGAALWAPFATVWAFFLGYILLAGLFMSVLQHHKR</sequence>
<evidence type="ECO:0000256" key="6">
    <source>
        <dbReference type="ARBA" id="ARBA00022989"/>
    </source>
</evidence>
<dbReference type="InterPro" id="IPR013525">
    <property type="entry name" value="ABC2_TM"/>
</dbReference>
<evidence type="ECO:0000259" key="9">
    <source>
        <dbReference type="PROSITE" id="PS50893"/>
    </source>
</evidence>
<feature type="transmembrane region" description="Helical" evidence="8">
    <location>
        <begin position="507"/>
        <end position="530"/>
    </location>
</feature>
<dbReference type="EMBL" id="BDRX01000008">
    <property type="protein sequence ID" value="GBF89118.1"/>
    <property type="molecule type" value="Genomic_DNA"/>
</dbReference>
<evidence type="ECO:0000313" key="11">
    <source>
        <dbReference type="Proteomes" id="UP000247498"/>
    </source>
</evidence>
<dbReference type="SUPFAM" id="SSF52540">
    <property type="entry name" value="P-loop containing nucleoside triphosphate hydrolases"/>
    <property type="match status" value="1"/>
</dbReference>